<feature type="transmembrane region" description="Helical" evidence="6">
    <location>
        <begin position="62"/>
        <end position="81"/>
    </location>
</feature>
<evidence type="ECO:0000256" key="3">
    <source>
        <dbReference type="ARBA" id="ARBA00022692"/>
    </source>
</evidence>
<feature type="transmembrane region" description="Helical" evidence="6">
    <location>
        <begin position="288"/>
        <end position="308"/>
    </location>
</feature>
<dbReference type="GO" id="GO:0016020">
    <property type="term" value="C:membrane"/>
    <property type="evidence" value="ECO:0007669"/>
    <property type="project" value="UniProtKB-SubCell"/>
</dbReference>
<feature type="transmembrane region" description="Helical" evidence="6">
    <location>
        <begin position="390"/>
        <end position="409"/>
    </location>
</feature>
<protein>
    <submittedName>
        <fullName evidence="8">(African queen) hypothetical protein</fullName>
    </submittedName>
</protein>
<evidence type="ECO:0000256" key="2">
    <source>
        <dbReference type="ARBA" id="ARBA00022448"/>
    </source>
</evidence>
<keyword evidence="4 6" id="KW-1133">Transmembrane helix</keyword>
<feature type="transmembrane region" description="Helical" evidence="6">
    <location>
        <begin position="362"/>
        <end position="383"/>
    </location>
</feature>
<dbReference type="OrthoDB" id="433512at2759"/>
<evidence type="ECO:0000313" key="9">
    <source>
        <dbReference type="Proteomes" id="UP000789524"/>
    </source>
</evidence>
<feature type="transmembrane region" description="Helical" evidence="6">
    <location>
        <begin position="191"/>
        <end position="210"/>
    </location>
</feature>
<dbReference type="Gene3D" id="1.20.1250.20">
    <property type="entry name" value="MFS general substrate transporter like domains"/>
    <property type="match status" value="1"/>
</dbReference>
<dbReference type="GO" id="GO:0022857">
    <property type="term" value="F:transmembrane transporter activity"/>
    <property type="evidence" value="ECO:0007669"/>
    <property type="project" value="InterPro"/>
</dbReference>
<name>A0A8J2R701_9NEOP</name>
<evidence type="ECO:0000259" key="7">
    <source>
        <dbReference type="PROSITE" id="PS50850"/>
    </source>
</evidence>
<dbReference type="EMBL" id="CAKASE010000079">
    <property type="protein sequence ID" value="CAG9580180.1"/>
    <property type="molecule type" value="Genomic_DNA"/>
</dbReference>
<feature type="transmembrane region" description="Helical" evidence="6">
    <location>
        <begin position="415"/>
        <end position="436"/>
    </location>
</feature>
<comment type="subcellular location">
    <subcellularLocation>
        <location evidence="1">Membrane</location>
        <topology evidence="1">Multi-pass membrane protein</topology>
    </subcellularLocation>
</comment>
<feature type="transmembrane region" description="Helical" evidence="6">
    <location>
        <begin position="448"/>
        <end position="472"/>
    </location>
</feature>
<comment type="caution">
    <text evidence="8">The sequence shown here is derived from an EMBL/GenBank/DDBJ whole genome shotgun (WGS) entry which is preliminary data.</text>
</comment>
<feature type="transmembrane region" description="Helical" evidence="6">
    <location>
        <begin position="113"/>
        <end position="136"/>
    </location>
</feature>
<feature type="transmembrane region" description="Helical" evidence="6">
    <location>
        <begin position="88"/>
        <end position="107"/>
    </location>
</feature>
<keyword evidence="5 6" id="KW-0472">Membrane</keyword>
<accession>A0A8J2R701</accession>
<organism evidence="8 9">
    <name type="scientific">Danaus chrysippus</name>
    <name type="common">African queen</name>
    <dbReference type="NCBI Taxonomy" id="151541"/>
    <lineage>
        <taxon>Eukaryota</taxon>
        <taxon>Metazoa</taxon>
        <taxon>Ecdysozoa</taxon>
        <taxon>Arthropoda</taxon>
        <taxon>Hexapoda</taxon>
        <taxon>Insecta</taxon>
        <taxon>Pterygota</taxon>
        <taxon>Neoptera</taxon>
        <taxon>Endopterygota</taxon>
        <taxon>Lepidoptera</taxon>
        <taxon>Glossata</taxon>
        <taxon>Ditrysia</taxon>
        <taxon>Papilionoidea</taxon>
        <taxon>Nymphalidae</taxon>
        <taxon>Danainae</taxon>
        <taxon>Danaini</taxon>
        <taxon>Danaina</taxon>
        <taxon>Danaus</taxon>
        <taxon>Anosia</taxon>
    </lineage>
</organism>
<proteinExistence type="predicted"/>
<feature type="transmembrane region" description="Helical" evidence="6">
    <location>
        <begin position="478"/>
        <end position="495"/>
    </location>
</feature>
<feature type="transmembrane region" description="Helical" evidence="6">
    <location>
        <begin position="148"/>
        <end position="171"/>
    </location>
</feature>
<feature type="transmembrane region" description="Helical" evidence="6">
    <location>
        <begin position="23"/>
        <end position="50"/>
    </location>
</feature>
<dbReference type="InterPro" id="IPR020846">
    <property type="entry name" value="MFS_dom"/>
</dbReference>
<reference evidence="8" key="1">
    <citation type="submission" date="2021-09" db="EMBL/GenBank/DDBJ databases">
        <authorList>
            <person name="Martin H S."/>
        </authorList>
    </citation>
    <scope>NUCLEOTIDE SEQUENCE</scope>
</reference>
<keyword evidence="9" id="KW-1185">Reference proteome</keyword>
<dbReference type="InterPro" id="IPR011701">
    <property type="entry name" value="MFS"/>
</dbReference>
<evidence type="ECO:0000256" key="6">
    <source>
        <dbReference type="SAM" id="Phobius"/>
    </source>
</evidence>
<dbReference type="PANTHER" id="PTHR23511">
    <property type="entry name" value="SYNAPTIC VESICLE GLYCOPROTEIN 2"/>
    <property type="match status" value="1"/>
</dbReference>
<dbReference type="Proteomes" id="UP000789524">
    <property type="component" value="Unassembled WGS sequence"/>
</dbReference>
<keyword evidence="2" id="KW-0813">Transport</keyword>
<feature type="domain" description="Major facilitator superfamily (MFS) profile" evidence="7">
    <location>
        <begin position="23"/>
        <end position="500"/>
    </location>
</feature>
<evidence type="ECO:0000313" key="8">
    <source>
        <dbReference type="EMBL" id="CAG9580180.1"/>
    </source>
</evidence>
<dbReference type="InterPro" id="IPR036259">
    <property type="entry name" value="MFS_trans_sf"/>
</dbReference>
<dbReference type="Pfam" id="PF07690">
    <property type="entry name" value="MFS_1"/>
    <property type="match status" value="1"/>
</dbReference>
<keyword evidence="3 6" id="KW-0812">Transmembrane</keyword>
<dbReference type="SUPFAM" id="SSF103473">
    <property type="entry name" value="MFS general substrate transporter"/>
    <property type="match status" value="1"/>
</dbReference>
<evidence type="ECO:0000256" key="5">
    <source>
        <dbReference type="ARBA" id="ARBA00023136"/>
    </source>
</evidence>
<dbReference type="AlphaFoldDB" id="A0A8J2R701"/>
<evidence type="ECO:0000256" key="1">
    <source>
        <dbReference type="ARBA" id="ARBA00004141"/>
    </source>
</evidence>
<dbReference type="PROSITE" id="PS50850">
    <property type="entry name" value="MFS"/>
    <property type="match status" value="1"/>
</dbReference>
<dbReference type="PANTHER" id="PTHR23511:SF35">
    <property type="entry name" value="MAJOR FACILITATOR SUPERFAMILY (MFS) PROFILE DOMAIN-CONTAINING PROTEIN"/>
    <property type="match status" value="1"/>
</dbReference>
<sequence length="505" mass="56364">MEEDSPTPFEDALERTGNGRYNYLLAATCGLVLLGMGTDMFGFGLVVASACDLNITVSQKGILTSLPFIGILLVSYIWGYISDTRGRRFSLIISVQAGFLLSCLASITTNWLFLAFVKFFSVCFSCAINSVAYTLVGESCVQRVRSKYMLMMTCFVVLSPGIAALLTYPTLSLNFESDVPLLGIKFTPWRLLMIVLAIPMGIGGIVICYFHESPKFLVNVGRQEEALEVLRSIYAINNRKSRVKSDFQVKSIYLEDSVCTKDYSLLKKAYEQSAPLFRPPLLWRTCQLFFIVSVIYFTNNSLLVWLPYVLNMLKVTQSQADYTKGDVCTLISVKPEPDNYTIEANHTKITPDICLGYIEDNVIITLVASAMVYSFLNFALSYLMRWRRVVLISILVISALSGALLNLMPEPISSVFLFMAFSCTNQAMGIMAAYFVELYPTSCRGMASCLSIMVGRTSTFVGINVVGNLIFYHCHITFYIWSLVVFSSAIAAWFLPPDKPLPSRT</sequence>
<gene>
    <name evidence="8" type="ORF">DCHRY22_LOCUS13562</name>
</gene>
<evidence type="ECO:0000256" key="4">
    <source>
        <dbReference type="ARBA" id="ARBA00022989"/>
    </source>
</evidence>